<dbReference type="PANTHER" id="PTHR11101:SF80">
    <property type="entry name" value="PHOSPHATE TRANSPORTER"/>
    <property type="match status" value="1"/>
</dbReference>
<evidence type="ECO:0000256" key="6">
    <source>
        <dbReference type="SAM" id="Phobius"/>
    </source>
</evidence>
<feature type="transmembrane region" description="Helical" evidence="6">
    <location>
        <begin position="44"/>
        <end position="67"/>
    </location>
</feature>
<feature type="transmembrane region" description="Helical" evidence="6">
    <location>
        <begin position="148"/>
        <end position="170"/>
    </location>
</feature>
<feature type="transmembrane region" description="Helical" evidence="6">
    <location>
        <begin position="224"/>
        <end position="242"/>
    </location>
</feature>
<evidence type="ECO:0000256" key="5">
    <source>
        <dbReference type="ARBA" id="ARBA00023136"/>
    </source>
</evidence>
<keyword evidence="2" id="KW-0813">Transport</keyword>
<keyword evidence="5 6" id="KW-0472">Membrane</keyword>
<evidence type="ECO:0000313" key="7">
    <source>
        <dbReference type="EMBL" id="VEI13608.1"/>
    </source>
</evidence>
<feature type="transmembrane region" description="Helical" evidence="6">
    <location>
        <begin position="87"/>
        <end position="111"/>
    </location>
</feature>
<feature type="transmembrane region" description="Helical" evidence="6">
    <location>
        <begin position="191"/>
        <end position="218"/>
    </location>
</feature>
<dbReference type="AlphaFoldDB" id="A0A448PFC4"/>
<comment type="subcellular location">
    <subcellularLocation>
        <location evidence="1">Membrane</location>
        <topology evidence="1">Multi-pass membrane protein</topology>
    </subcellularLocation>
</comment>
<evidence type="ECO:0000313" key="8">
    <source>
        <dbReference type="Proteomes" id="UP000269542"/>
    </source>
</evidence>
<evidence type="ECO:0000256" key="3">
    <source>
        <dbReference type="ARBA" id="ARBA00022692"/>
    </source>
</evidence>
<gene>
    <name evidence="7" type="primary">pitA</name>
    <name evidence="7" type="ORF">NCTC13354_01329</name>
</gene>
<dbReference type="InterPro" id="IPR001204">
    <property type="entry name" value="Phos_transporter"/>
</dbReference>
<proteinExistence type="predicted"/>
<reference evidence="7 8" key="1">
    <citation type="submission" date="2018-12" db="EMBL/GenBank/DDBJ databases">
        <authorList>
            <consortium name="Pathogen Informatics"/>
        </authorList>
    </citation>
    <scope>NUCLEOTIDE SEQUENCE [LARGE SCALE GENOMIC DNA]</scope>
    <source>
        <strain evidence="7 8">NCTC13354</strain>
    </source>
</reference>
<sequence length="339" mass="34605">MDPVVALVCAVVVAALGYGFTNGFHDAADAVATSIATRALTPRIALALAASMNFLGALIGVGFTTAIGERLADVGFLTTPDEAAGPAVLLVLLAGLTGAIVWNVVTWWLGIPIASTHALVGGLVGACVGAAVLVHWDVVATRAALHILVVPLGSFLLAFLLMKLVTIGLARASHKPMMQHFRAIQSMSASVSAFGHGMFEAGKMMALMLVALWAGGYYAGETPTWVVVAAACAISLGTLAGGQRIIKTLGKKITPLDPAQGFAAQAVATTMVYASAVLLSAPLGTSQAATGAITGVGAAQRRSVVRWNTVGAIAFVWLLTIPAAGLISAAMYYGLTHVF</sequence>
<dbReference type="GO" id="GO:0016020">
    <property type="term" value="C:membrane"/>
    <property type="evidence" value="ECO:0007669"/>
    <property type="project" value="UniProtKB-SubCell"/>
</dbReference>
<evidence type="ECO:0000256" key="1">
    <source>
        <dbReference type="ARBA" id="ARBA00004141"/>
    </source>
</evidence>
<feature type="transmembrane region" description="Helical" evidence="6">
    <location>
        <begin position="118"/>
        <end position="136"/>
    </location>
</feature>
<dbReference type="EMBL" id="LR134476">
    <property type="protein sequence ID" value="VEI13608.1"/>
    <property type="molecule type" value="Genomic_DNA"/>
</dbReference>
<accession>A0A448PFC4</accession>
<organism evidence="7 8">
    <name type="scientific">Trueperella bialowiezensis</name>
    <dbReference type="NCBI Taxonomy" id="312285"/>
    <lineage>
        <taxon>Bacteria</taxon>
        <taxon>Bacillati</taxon>
        <taxon>Actinomycetota</taxon>
        <taxon>Actinomycetes</taxon>
        <taxon>Actinomycetales</taxon>
        <taxon>Actinomycetaceae</taxon>
        <taxon>Trueperella</taxon>
    </lineage>
</organism>
<name>A0A448PFC4_9ACTO</name>
<dbReference type="GO" id="GO:0035435">
    <property type="term" value="P:phosphate ion transmembrane transport"/>
    <property type="evidence" value="ECO:0007669"/>
    <property type="project" value="TreeGrafter"/>
</dbReference>
<dbReference type="Proteomes" id="UP000269542">
    <property type="component" value="Chromosome"/>
</dbReference>
<keyword evidence="8" id="KW-1185">Reference proteome</keyword>
<evidence type="ECO:0000256" key="2">
    <source>
        <dbReference type="ARBA" id="ARBA00022448"/>
    </source>
</evidence>
<evidence type="ECO:0000256" key="4">
    <source>
        <dbReference type="ARBA" id="ARBA00022989"/>
    </source>
</evidence>
<feature type="transmembrane region" description="Helical" evidence="6">
    <location>
        <begin position="310"/>
        <end position="335"/>
    </location>
</feature>
<dbReference type="PANTHER" id="PTHR11101">
    <property type="entry name" value="PHOSPHATE TRANSPORTER"/>
    <property type="match status" value="1"/>
</dbReference>
<protein>
    <submittedName>
        <fullName evidence="7">Low-affinity inorganic phosphate transporter 1</fullName>
    </submittedName>
</protein>
<dbReference type="Pfam" id="PF01384">
    <property type="entry name" value="PHO4"/>
    <property type="match status" value="1"/>
</dbReference>
<dbReference type="OrthoDB" id="9779554at2"/>
<keyword evidence="4 6" id="KW-1133">Transmembrane helix</keyword>
<dbReference type="GO" id="GO:0005315">
    <property type="term" value="F:phosphate transmembrane transporter activity"/>
    <property type="evidence" value="ECO:0007669"/>
    <property type="project" value="InterPro"/>
</dbReference>
<dbReference type="KEGG" id="tbw:NCTC13354_01329"/>
<dbReference type="RefSeq" id="WP_126416696.1">
    <property type="nucleotide sequence ID" value="NZ_LR134476.1"/>
</dbReference>
<keyword evidence="3 6" id="KW-0812">Transmembrane</keyword>